<name>A0A0G1GKT2_9BACT</name>
<accession>A0A0G1GKT2</accession>
<comment type="caution">
    <text evidence="1">The sequence shown here is derived from an EMBL/GenBank/DDBJ whole genome shotgun (WGS) entry which is preliminary data.</text>
</comment>
<dbReference type="EMBL" id="LCHN01000014">
    <property type="protein sequence ID" value="KKT35576.1"/>
    <property type="molecule type" value="Genomic_DNA"/>
</dbReference>
<dbReference type="Gene3D" id="3.40.30.10">
    <property type="entry name" value="Glutaredoxin"/>
    <property type="match status" value="1"/>
</dbReference>
<protein>
    <recommendedName>
        <fullName evidence="3">DUF4174 domain-containing protein</fullName>
    </recommendedName>
</protein>
<sequence>MKRPITFVLITLLLVILLREPVSRVLGGVSVEIGPPNYLNYSKEEFNSHSDKVRAVCFMAEWDAYDEKVDSEIRSSEKRIPTNTIIFKADFDKELDLKKQYSIYIKHECLIFDSQGGVSKRVNPEKILSILSLQ</sequence>
<dbReference type="InterPro" id="IPR036249">
    <property type="entry name" value="Thioredoxin-like_sf"/>
</dbReference>
<dbReference type="Proteomes" id="UP000034069">
    <property type="component" value="Unassembled WGS sequence"/>
</dbReference>
<gene>
    <name evidence="1" type="ORF">UW23_C0014G0017</name>
</gene>
<dbReference type="SUPFAM" id="SSF52833">
    <property type="entry name" value="Thioredoxin-like"/>
    <property type="match status" value="1"/>
</dbReference>
<proteinExistence type="predicted"/>
<dbReference type="AlphaFoldDB" id="A0A0G1GKT2"/>
<organism evidence="1 2">
    <name type="scientific">Candidatus Collierbacteria bacterium GW2011_GWA1_44_12</name>
    <dbReference type="NCBI Taxonomy" id="1618376"/>
    <lineage>
        <taxon>Bacteria</taxon>
        <taxon>Candidatus Collieribacteriota</taxon>
    </lineage>
</organism>
<evidence type="ECO:0008006" key="3">
    <source>
        <dbReference type="Google" id="ProtNLM"/>
    </source>
</evidence>
<evidence type="ECO:0000313" key="1">
    <source>
        <dbReference type="EMBL" id="KKT35576.1"/>
    </source>
</evidence>
<reference evidence="1 2" key="1">
    <citation type="journal article" date="2015" name="Nature">
        <title>rRNA introns, odd ribosomes, and small enigmatic genomes across a large radiation of phyla.</title>
        <authorList>
            <person name="Brown C.T."/>
            <person name="Hug L.A."/>
            <person name="Thomas B.C."/>
            <person name="Sharon I."/>
            <person name="Castelle C.J."/>
            <person name="Singh A."/>
            <person name="Wilkins M.J."/>
            <person name="Williams K.H."/>
            <person name="Banfield J.F."/>
        </authorList>
    </citation>
    <scope>NUCLEOTIDE SEQUENCE [LARGE SCALE GENOMIC DNA]</scope>
</reference>
<evidence type="ECO:0000313" key="2">
    <source>
        <dbReference type="Proteomes" id="UP000034069"/>
    </source>
</evidence>